<dbReference type="AlphaFoldDB" id="A0A4S4FML5"/>
<evidence type="ECO:0000313" key="1">
    <source>
        <dbReference type="EMBL" id="THG31760.1"/>
    </source>
</evidence>
<comment type="caution">
    <text evidence="1">The sequence shown here is derived from an EMBL/GenBank/DDBJ whole genome shotgun (WGS) entry which is preliminary data.</text>
</comment>
<accession>A0A4S4FML5</accession>
<organism evidence="1 2">
    <name type="scientific">Naasia lichenicola</name>
    <dbReference type="NCBI Taxonomy" id="2565933"/>
    <lineage>
        <taxon>Bacteria</taxon>
        <taxon>Bacillati</taxon>
        <taxon>Actinomycetota</taxon>
        <taxon>Actinomycetes</taxon>
        <taxon>Micrococcales</taxon>
        <taxon>Microbacteriaceae</taxon>
        <taxon>Naasia</taxon>
    </lineage>
</organism>
<dbReference type="InterPro" id="IPR003772">
    <property type="entry name" value="YceD"/>
</dbReference>
<proteinExistence type="predicted"/>
<reference evidence="1 2" key="1">
    <citation type="submission" date="2019-04" db="EMBL/GenBank/DDBJ databases">
        <authorList>
            <person name="Jiang L."/>
        </authorList>
    </citation>
    <scope>NUCLEOTIDE SEQUENCE [LARGE SCALE GENOMIC DNA]</scope>
    <source>
        <strain evidence="1 2">YIM 131853</strain>
    </source>
</reference>
<dbReference type="OrthoDB" id="9790372at2"/>
<dbReference type="Proteomes" id="UP000309133">
    <property type="component" value="Unassembled WGS sequence"/>
</dbReference>
<protein>
    <submittedName>
        <fullName evidence="1">DUF177 domain-containing protein</fullName>
    </submittedName>
</protein>
<gene>
    <name evidence="1" type="ORF">E6C64_06795</name>
</gene>
<dbReference type="Pfam" id="PF02620">
    <property type="entry name" value="YceD"/>
    <property type="match status" value="1"/>
</dbReference>
<keyword evidence="2" id="KW-1185">Reference proteome</keyword>
<sequence>MAVSAKNPYLQNVRDLVRAPGEMRERDVEILSPEKLGEGLAWVPEGQSIDLHLKFESLHEGILVSGEVDSVADAQCARCLRDLELPVQVEFQELFAYPSDEPFDYQVQGDHVDLEPVVRDAVVLSLPFQPECAGGCEELELGPGITLVLADDEQPPVLDARWAGLARFREDDPTTEER</sequence>
<evidence type="ECO:0000313" key="2">
    <source>
        <dbReference type="Proteomes" id="UP000309133"/>
    </source>
</evidence>
<dbReference type="EMBL" id="SSSM01000003">
    <property type="protein sequence ID" value="THG31760.1"/>
    <property type="molecule type" value="Genomic_DNA"/>
</dbReference>
<name>A0A4S4FML5_9MICO</name>